<dbReference type="OrthoDB" id="9801841at2"/>
<organism evidence="3 4">
    <name type="scientific">Anaerosphaera multitolerans</name>
    <dbReference type="NCBI Taxonomy" id="2487351"/>
    <lineage>
        <taxon>Bacteria</taxon>
        <taxon>Bacillati</taxon>
        <taxon>Bacillota</taxon>
        <taxon>Tissierellia</taxon>
        <taxon>Tissierellales</taxon>
        <taxon>Peptoniphilaceae</taxon>
        <taxon>Anaerosphaera</taxon>
    </lineage>
</organism>
<protein>
    <submittedName>
        <fullName evidence="3">Stp1/IreP family PP2C-type Ser/Thr phosphatase</fullName>
    </submittedName>
</protein>
<dbReference type="PANTHER" id="PTHR13832">
    <property type="entry name" value="PROTEIN PHOSPHATASE 2C"/>
    <property type="match status" value="1"/>
</dbReference>
<dbReference type="Pfam" id="PF13672">
    <property type="entry name" value="PP2C_2"/>
    <property type="match status" value="1"/>
</dbReference>
<feature type="domain" description="PPM-type phosphatase" evidence="2">
    <location>
        <begin position="2"/>
        <end position="238"/>
    </location>
</feature>
<dbReference type="Gene3D" id="3.60.40.10">
    <property type="entry name" value="PPM-type phosphatase domain"/>
    <property type="match status" value="1"/>
</dbReference>
<keyword evidence="4" id="KW-1185">Reference proteome</keyword>
<sequence length="239" mass="26981">MNFVAATNQGCVRPNNEDSYYIPGDIENLFILADGMGGHLAGETASQMAIDIISEYFSHEEIDSEEKLIETFENSIHEANEKIFQLSNDDDDYRGMGTTLSMVYIFDDCFYYTNIGDSRIYEIKPDKIEQITKDDSFVNYLIQIGEINEEEALIHPKRNVLTRALGTSQNIGIDVEKTPLDKDKKYLLCSDGLTNMVSDQKILEILNNNNLTEAKTKLIEESLINGGIDNVTLIIIDNE</sequence>
<keyword evidence="1" id="KW-0175">Coiled coil</keyword>
<dbReference type="InterPro" id="IPR015655">
    <property type="entry name" value="PP2C"/>
</dbReference>
<dbReference type="InterPro" id="IPR036457">
    <property type="entry name" value="PPM-type-like_dom_sf"/>
</dbReference>
<evidence type="ECO:0000313" key="3">
    <source>
        <dbReference type="EMBL" id="RVU54759.1"/>
    </source>
</evidence>
<name>A0A437S6V4_9FIRM</name>
<dbReference type="GO" id="GO:0004722">
    <property type="term" value="F:protein serine/threonine phosphatase activity"/>
    <property type="evidence" value="ECO:0007669"/>
    <property type="project" value="InterPro"/>
</dbReference>
<comment type="caution">
    <text evidence="3">The sequence shown here is derived from an EMBL/GenBank/DDBJ whole genome shotgun (WGS) entry which is preliminary data.</text>
</comment>
<dbReference type="SMART" id="SM00332">
    <property type="entry name" value="PP2Cc"/>
    <property type="match status" value="1"/>
</dbReference>
<feature type="coiled-coil region" evidence="1">
    <location>
        <begin position="62"/>
        <end position="89"/>
    </location>
</feature>
<dbReference type="SMART" id="SM00331">
    <property type="entry name" value="PP2C_SIG"/>
    <property type="match status" value="1"/>
</dbReference>
<evidence type="ECO:0000256" key="1">
    <source>
        <dbReference type="SAM" id="Coils"/>
    </source>
</evidence>
<dbReference type="PANTHER" id="PTHR13832:SF827">
    <property type="entry name" value="PROTEIN PHOSPHATASE 1L"/>
    <property type="match status" value="1"/>
</dbReference>
<dbReference type="RefSeq" id="WP_127724412.1">
    <property type="nucleotide sequence ID" value="NZ_RLIH01000006.1"/>
</dbReference>
<dbReference type="Proteomes" id="UP000288812">
    <property type="component" value="Unassembled WGS sequence"/>
</dbReference>
<dbReference type="PROSITE" id="PS51746">
    <property type="entry name" value="PPM_2"/>
    <property type="match status" value="1"/>
</dbReference>
<gene>
    <name evidence="3" type="ORF">EF514_05415</name>
</gene>
<dbReference type="AlphaFoldDB" id="A0A437S6V4"/>
<dbReference type="EMBL" id="RLIH01000006">
    <property type="protein sequence ID" value="RVU54759.1"/>
    <property type="molecule type" value="Genomic_DNA"/>
</dbReference>
<accession>A0A437S6V4</accession>
<evidence type="ECO:0000313" key="4">
    <source>
        <dbReference type="Proteomes" id="UP000288812"/>
    </source>
</evidence>
<evidence type="ECO:0000259" key="2">
    <source>
        <dbReference type="PROSITE" id="PS51746"/>
    </source>
</evidence>
<dbReference type="SUPFAM" id="SSF81606">
    <property type="entry name" value="PP2C-like"/>
    <property type="match status" value="1"/>
</dbReference>
<dbReference type="NCBIfam" id="NF033484">
    <property type="entry name" value="Stp1_PP2C_phos"/>
    <property type="match status" value="1"/>
</dbReference>
<proteinExistence type="predicted"/>
<reference evidence="3 4" key="1">
    <citation type="submission" date="2018-11" db="EMBL/GenBank/DDBJ databases">
        <title>Genome sequencing and assembly of Anaerosphaera sp. nov., GS7-6-2.</title>
        <authorList>
            <person name="Rettenmaier R."/>
            <person name="Liebl W."/>
            <person name="Zverlov V."/>
        </authorList>
    </citation>
    <scope>NUCLEOTIDE SEQUENCE [LARGE SCALE GENOMIC DNA]</scope>
    <source>
        <strain evidence="3 4">GS7-6-2</strain>
    </source>
</reference>
<dbReference type="CDD" id="cd00143">
    <property type="entry name" value="PP2Cc"/>
    <property type="match status" value="1"/>
</dbReference>
<dbReference type="InterPro" id="IPR001932">
    <property type="entry name" value="PPM-type_phosphatase-like_dom"/>
</dbReference>